<comment type="similarity">
    <text evidence="2">Belongs to the ATP-dependent AMP-binding enzyme family.</text>
</comment>
<evidence type="ECO:0000256" key="7">
    <source>
        <dbReference type="ARBA" id="ARBA00023136"/>
    </source>
</evidence>
<dbReference type="AlphaFoldDB" id="A0AAD5III4"/>
<keyword evidence="4" id="KW-0436">Ligase</keyword>
<feature type="transmembrane region" description="Helical" evidence="8">
    <location>
        <begin position="790"/>
        <end position="813"/>
    </location>
</feature>
<dbReference type="GO" id="GO:0015297">
    <property type="term" value="F:antiporter activity"/>
    <property type="evidence" value="ECO:0007669"/>
    <property type="project" value="InterPro"/>
</dbReference>
<comment type="similarity">
    <text evidence="3 8">Belongs to the multi antimicrobial extrusion (MATE) (TC 2.A.66.1) family.</text>
</comment>
<dbReference type="InterPro" id="IPR000873">
    <property type="entry name" value="AMP-dep_synth/lig_dom"/>
</dbReference>
<name>A0AAD5III4_ACENE</name>
<comment type="caution">
    <text evidence="8">Lacks conserved residue(s) required for the propagation of feature annotation.</text>
</comment>
<dbReference type="GO" id="GO:0016874">
    <property type="term" value="F:ligase activity"/>
    <property type="evidence" value="ECO:0007669"/>
    <property type="project" value="UniProtKB-KW"/>
</dbReference>
<keyword evidence="7 8" id="KW-0472">Membrane</keyword>
<dbReference type="InterPro" id="IPR042099">
    <property type="entry name" value="ANL_N_sf"/>
</dbReference>
<organism evidence="11 12">
    <name type="scientific">Acer negundo</name>
    <name type="common">Box elder</name>
    <dbReference type="NCBI Taxonomy" id="4023"/>
    <lineage>
        <taxon>Eukaryota</taxon>
        <taxon>Viridiplantae</taxon>
        <taxon>Streptophyta</taxon>
        <taxon>Embryophyta</taxon>
        <taxon>Tracheophyta</taxon>
        <taxon>Spermatophyta</taxon>
        <taxon>Magnoliopsida</taxon>
        <taxon>eudicotyledons</taxon>
        <taxon>Gunneridae</taxon>
        <taxon>Pentapetalae</taxon>
        <taxon>rosids</taxon>
        <taxon>malvids</taxon>
        <taxon>Sapindales</taxon>
        <taxon>Sapindaceae</taxon>
        <taxon>Hippocastanoideae</taxon>
        <taxon>Acereae</taxon>
        <taxon>Acer</taxon>
    </lineage>
</organism>
<dbReference type="CDD" id="cd13136">
    <property type="entry name" value="MATE_DinF_like"/>
    <property type="match status" value="1"/>
</dbReference>
<evidence type="ECO:0000256" key="8">
    <source>
        <dbReference type="RuleBase" id="RU004914"/>
    </source>
</evidence>
<feature type="transmembrane region" description="Helical" evidence="8">
    <location>
        <begin position="889"/>
        <end position="907"/>
    </location>
</feature>
<reference evidence="11" key="2">
    <citation type="submission" date="2023-02" db="EMBL/GenBank/DDBJ databases">
        <authorList>
            <person name="Swenson N.G."/>
            <person name="Wegrzyn J.L."/>
            <person name="Mcevoy S.L."/>
        </authorList>
    </citation>
    <scope>NUCLEOTIDE SEQUENCE</scope>
    <source>
        <strain evidence="11">91603</strain>
        <tissue evidence="11">Leaf</tissue>
    </source>
</reference>
<evidence type="ECO:0000259" key="9">
    <source>
        <dbReference type="Pfam" id="PF00501"/>
    </source>
</evidence>
<feature type="transmembrane region" description="Helical" evidence="8">
    <location>
        <begin position="1043"/>
        <end position="1064"/>
    </location>
</feature>
<dbReference type="GO" id="GO:0016020">
    <property type="term" value="C:membrane"/>
    <property type="evidence" value="ECO:0007669"/>
    <property type="project" value="UniProtKB-SubCell"/>
</dbReference>
<proteinExistence type="inferred from homology"/>
<feature type="domain" description="AMP-dependent synthetase/ligase" evidence="9">
    <location>
        <begin position="26"/>
        <end position="422"/>
    </location>
</feature>
<feature type="transmembrane region" description="Helical" evidence="8">
    <location>
        <begin position="862"/>
        <end position="883"/>
    </location>
</feature>
<dbReference type="InterPro" id="IPR045851">
    <property type="entry name" value="AMP-bd_C_sf"/>
</dbReference>
<dbReference type="PANTHER" id="PTHR43859:SF11">
    <property type="entry name" value="4-COUMARATE--COA LIGASE"/>
    <property type="match status" value="1"/>
</dbReference>
<dbReference type="InterPro" id="IPR020845">
    <property type="entry name" value="AMP-binding_CS"/>
</dbReference>
<feature type="transmembrane region" description="Helical" evidence="8">
    <location>
        <begin position="1101"/>
        <end position="1121"/>
    </location>
</feature>
<evidence type="ECO:0000256" key="2">
    <source>
        <dbReference type="ARBA" id="ARBA00006432"/>
    </source>
</evidence>
<dbReference type="Pfam" id="PF13193">
    <property type="entry name" value="AMP-binding_C"/>
    <property type="match status" value="1"/>
</dbReference>
<gene>
    <name evidence="11" type="ORF">LWI28_005766</name>
</gene>
<dbReference type="NCBIfam" id="TIGR00797">
    <property type="entry name" value="matE"/>
    <property type="match status" value="1"/>
</dbReference>
<evidence type="ECO:0000256" key="6">
    <source>
        <dbReference type="ARBA" id="ARBA00022989"/>
    </source>
</evidence>
<evidence type="ECO:0000313" key="11">
    <source>
        <dbReference type="EMBL" id="KAI9164994.1"/>
    </source>
</evidence>
<dbReference type="PROSITE" id="PS00455">
    <property type="entry name" value="AMP_BINDING"/>
    <property type="match status" value="1"/>
</dbReference>
<sequence>MEFRQEEVHHHHQSANYVPLTPINFLERAATLYGNKTAIVYGSLTYSWKQTHQICLRIASALAGHLHVSRGDIVAAMAPNIPALYKLHFAVPMAGAVLSALNTKLDADSLASILEQLEAKIMFVDYQFVELVFKALDILSKRNSKPPLLVIIPDQSSSTDQPYNISSIANKLPSSGILDYNVVLEMGKSSDFEIVQPENENDPISVNYTSGSTGDPKGVVYSHRGAYLNSLAQISRFEMREMAVFLWTVDMFRCNGWCCTWAMAALGGTNICLREVSAGLIFDSIRVHQVTHFCGPPTLLNIIANASDPETHDQQRRPFQTNVNVLVAGVLPEAQVVEKVAKIGFNIGHAYGMTEVLGPAIVRPWKLLECCNNPGKINEGLHSVLIDGVDVKDPDSMKSVPSDGKTLGEVMFKANTLMLGYLKNPIATQDAFRNGWFHTGDLAVKNPVDGYIEMKDRKRDIIVSGVETISTLEVEAVLLSNPKVLEAAVVGKADDELKQVPCAFVKLKVGCEANPEELVEFCGDHLPSHMVPRTIVFGDIPVNSTGKVQKFLCVLHSDFCLATEDTFRPIINNMTVTWFTGGPSCGFITGKHFGRRAIKNLQTPIENRSACGRCYFGVINRRELISNNVIKCCGSISSQHTSDYIEINPSGVGERLTSVNVEALSKEIFESEETSIAGQSRSQNVQTELIMLSLPAIAGQAIEPLAQLMETAYVGRLGVLELASAGVSISIFNIISKVFNIPLLSIATSFVAEDISRNAGEESTSDSRKATYNGSYESTDRKLLPSVSTALILAGAIGILEALAMYFGSGLFLDIMGISSASSMRIQAQRFLSLRSIGAPAVVLSLAIQGIFRGFKDTRTPVICLGMGNFAAVFMFPILMYYFQLGVTGAAISTIASQYIVTFLMIWHLNKRTVLSLPSMKNLHFGNYLRSGGFLLGRTLAAVMTITLSTAMAARQGPLAMAGHQIWLQVWLSVSLLADAQAASGQALIASSFAQGDYKTVKEITHCSLKNGLFTGISLAAILGASFGYIATLFTKDVEVLRFATSGLLFISVSQPITALAYIFDGLHYGISDFSYAAYSMMTVGAISCASLLYAPNVYGLSGVWFGLTLFMGLRVVAGYIRLSSKSGPWWFLQKDMPKLEIAI</sequence>
<evidence type="ECO:0000256" key="5">
    <source>
        <dbReference type="ARBA" id="ARBA00022692"/>
    </source>
</evidence>
<feature type="transmembrane region" description="Helical" evidence="8">
    <location>
        <begin position="1011"/>
        <end position="1031"/>
    </location>
</feature>
<dbReference type="Proteomes" id="UP001064489">
    <property type="component" value="Chromosome 10"/>
</dbReference>
<dbReference type="EMBL" id="JAJSOW010000105">
    <property type="protein sequence ID" value="KAI9164994.1"/>
    <property type="molecule type" value="Genomic_DNA"/>
</dbReference>
<dbReference type="Pfam" id="PF01554">
    <property type="entry name" value="MatE"/>
    <property type="match status" value="2"/>
</dbReference>
<keyword evidence="12" id="KW-1185">Reference proteome</keyword>
<protein>
    <recommendedName>
        <fullName evidence="8">Protein DETOXIFICATION</fullName>
    </recommendedName>
    <alternativeName>
        <fullName evidence="8">Multidrug and toxic compound extrusion protein</fullName>
    </alternativeName>
</protein>
<dbReference type="InterPro" id="IPR025110">
    <property type="entry name" value="AMP-bd_C"/>
</dbReference>
<keyword evidence="5 8" id="KW-0812">Transmembrane</keyword>
<keyword evidence="6 8" id="KW-1133">Transmembrane helix</keyword>
<accession>A0AAD5III4</accession>
<dbReference type="PANTHER" id="PTHR43859">
    <property type="entry name" value="ACYL-ACTIVATING ENZYME"/>
    <property type="match status" value="1"/>
</dbReference>
<dbReference type="CDD" id="cd12118">
    <property type="entry name" value="ttLC_FACS_AEE21_like"/>
    <property type="match status" value="1"/>
</dbReference>
<evidence type="ECO:0000256" key="1">
    <source>
        <dbReference type="ARBA" id="ARBA00004141"/>
    </source>
</evidence>
<comment type="caution">
    <text evidence="11">The sequence shown here is derived from an EMBL/GenBank/DDBJ whole genome shotgun (WGS) entry which is preliminary data.</text>
</comment>
<reference evidence="11" key="1">
    <citation type="journal article" date="2022" name="Plant J.">
        <title>Strategies of tolerance reflected in two North American maple genomes.</title>
        <authorList>
            <person name="McEvoy S.L."/>
            <person name="Sezen U.U."/>
            <person name="Trouern-Trend A."/>
            <person name="McMahon S.M."/>
            <person name="Schaberg P.G."/>
            <person name="Yang J."/>
            <person name="Wegrzyn J.L."/>
            <person name="Swenson N.G."/>
        </authorList>
    </citation>
    <scope>NUCLEOTIDE SEQUENCE</scope>
    <source>
        <strain evidence="11">91603</strain>
    </source>
</reference>
<feature type="transmembrane region" description="Helical" evidence="8">
    <location>
        <begin position="928"/>
        <end position="954"/>
    </location>
</feature>
<dbReference type="InterPro" id="IPR044644">
    <property type="entry name" value="DinF-like"/>
</dbReference>
<dbReference type="Gene3D" id="3.30.300.30">
    <property type="match status" value="1"/>
</dbReference>
<comment type="subcellular location">
    <subcellularLocation>
        <location evidence="1">Membrane</location>
        <topology evidence="1">Multi-pass membrane protein</topology>
    </subcellularLocation>
</comment>
<evidence type="ECO:0000256" key="3">
    <source>
        <dbReference type="ARBA" id="ARBA00010199"/>
    </source>
</evidence>
<dbReference type="Pfam" id="PF00501">
    <property type="entry name" value="AMP-binding"/>
    <property type="match status" value="1"/>
</dbReference>
<feature type="domain" description="AMP-binding enzyme C-terminal" evidence="10">
    <location>
        <begin position="473"/>
        <end position="547"/>
    </location>
</feature>
<feature type="transmembrane region" description="Helical" evidence="8">
    <location>
        <begin position="1076"/>
        <end position="1095"/>
    </location>
</feature>
<evidence type="ECO:0000313" key="12">
    <source>
        <dbReference type="Proteomes" id="UP001064489"/>
    </source>
</evidence>
<dbReference type="Gene3D" id="3.40.50.12780">
    <property type="entry name" value="N-terminal domain of ligase-like"/>
    <property type="match status" value="1"/>
</dbReference>
<dbReference type="SUPFAM" id="SSF56801">
    <property type="entry name" value="Acetyl-CoA synthetase-like"/>
    <property type="match status" value="1"/>
</dbReference>
<evidence type="ECO:0000259" key="10">
    <source>
        <dbReference type="Pfam" id="PF13193"/>
    </source>
</evidence>
<dbReference type="InterPro" id="IPR002528">
    <property type="entry name" value="MATE_fam"/>
</dbReference>
<evidence type="ECO:0000256" key="4">
    <source>
        <dbReference type="ARBA" id="ARBA00022598"/>
    </source>
</evidence>
<dbReference type="GO" id="GO:0042910">
    <property type="term" value="F:xenobiotic transmembrane transporter activity"/>
    <property type="evidence" value="ECO:0007669"/>
    <property type="project" value="InterPro"/>
</dbReference>